<sequence length="299" mass="33143">MGILKLKVYGVDHKLLWTVFFILQALLFSCIIGTLGTQQWVETKTTYSFEGSLVAVTDSEIYCIKESSYTDLKDDICDDNSECTDTNNVLCDFITDLNSGAAVYILFEVISLICIVVWAIILVCFIFSVNCFWLSFCCSSSACLLHYIAFLSWVGLTSARFNGKCKNSDQSENEIVICASDGPNLSLFLMIIFPIILIAFIIVGRGAIYARRLEAIGIPAVETTQIVHISSPIQAQQGFTPYNPQVAYPAGQPIYPQPYQYPPPGPQSYSAYPNGPPAIGQPQYYNSQPQGYSYPITKQ</sequence>
<protein>
    <submittedName>
        <fullName evidence="3">Uncharacterized protein</fullName>
    </submittedName>
</protein>
<reference evidence="3" key="1">
    <citation type="submission" date="2021-09" db="EMBL/GenBank/DDBJ databases">
        <authorList>
            <consortium name="AG Swart"/>
            <person name="Singh M."/>
            <person name="Singh A."/>
            <person name="Seah K."/>
            <person name="Emmerich C."/>
        </authorList>
    </citation>
    <scope>NUCLEOTIDE SEQUENCE</scope>
    <source>
        <strain evidence="3">ATCC30299</strain>
    </source>
</reference>
<dbReference type="AlphaFoldDB" id="A0AAU9JB23"/>
<evidence type="ECO:0000256" key="1">
    <source>
        <dbReference type="SAM" id="MobiDB-lite"/>
    </source>
</evidence>
<accession>A0AAU9JB23</accession>
<feature type="compositionally biased region" description="Polar residues" evidence="1">
    <location>
        <begin position="283"/>
        <end position="299"/>
    </location>
</feature>
<feature type="transmembrane region" description="Helical" evidence="2">
    <location>
        <begin position="15"/>
        <end position="35"/>
    </location>
</feature>
<name>A0AAU9JB23_9CILI</name>
<comment type="caution">
    <text evidence="3">The sequence shown here is derived from an EMBL/GenBank/DDBJ whole genome shotgun (WGS) entry which is preliminary data.</text>
</comment>
<keyword evidence="4" id="KW-1185">Reference proteome</keyword>
<dbReference type="Proteomes" id="UP001162131">
    <property type="component" value="Unassembled WGS sequence"/>
</dbReference>
<proteinExistence type="predicted"/>
<feature type="transmembrane region" description="Helical" evidence="2">
    <location>
        <begin position="102"/>
        <end position="125"/>
    </location>
</feature>
<feature type="transmembrane region" description="Helical" evidence="2">
    <location>
        <begin position="185"/>
        <end position="203"/>
    </location>
</feature>
<evidence type="ECO:0000313" key="4">
    <source>
        <dbReference type="Proteomes" id="UP001162131"/>
    </source>
</evidence>
<organism evidence="3 4">
    <name type="scientific">Blepharisma stoltei</name>
    <dbReference type="NCBI Taxonomy" id="1481888"/>
    <lineage>
        <taxon>Eukaryota</taxon>
        <taxon>Sar</taxon>
        <taxon>Alveolata</taxon>
        <taxon>Ciliophora</taxon>
        <taxon>Postciliodesmatophora</taxon>
        <taxon>Heterotrichea</taxon>
        <taxon>Heterotrichida</taxon>
        <taxon>Blepharismidae</taxon>
        <taxon>Blepharisma</taxon>
    </lineage>
</organism>
<keyword evidence="2" id="KW-0812">Transmembrane</keyword>
<keyword evidence="2" id="KW-0472">Membrane</keyword>
<gene>
    <name evidence="3" type="ORF">BSTOLATCC_MIC36265</name>
</gene>
<dbReference type="PROSITE" id="PS51257">
    <property type="entry name" value="PROKAR_LIPOPROTEIN"/>
    <property type="match status" value="1"/>
</dbReference>
<keyword evidence="2" id="KW-1133">Transmembrane helix</keyword>
<feature type="transmembrane region" description="Helical" evidence="2">
    <location>
        <begin position="132"/>
        <end position="154"/>
    </location>
</feature>
<feature type="region of interest" description="Disordered" evidence="1">
    <location>
        <begin position="259"/>
        <end position="299"/>
    </location>
</feature>
<dbReference type="EMBL" id="CAJZBQ010000036">
    <property type="protein sequence ID" value="CAG9324475.1"/>
    <property type="molecule type" value="Genomic_DNA"/>
</dbReference>
<evidence type="ECO:0000256" key="2">
    <source>
        <dbReference type="SAM" id="Phobius"/>
    </source>
</evidence>
<evidence type="ECO:0000313" key="3">
    <source>
        <dbReference type="EMBL" id="CAG9324475.1"/>
    </source>
</evidence>